<sequence length="224" mass="24666">MFNRLLNHNKNKYLQFTIVFNLLLFTTPLLSYAAESYRFNLPAMNAATALDKLADISGYSLLYPFDDSLAIVTNPLVGTYSLSDALAKLLLNTPLNAIATEKRVIAVSSILKKNNSEDLDASTSSPSPKSTELTKNIEKKPNKEIEPERIQIIGSRRINRSPSDALAPLDIIHKQDINARGNNDMLSTLSNVIPSYNVSQEAISDAGTLIRPKQALEAYLLIAC</sequence>
<dbReference type="EMBL" id="JAKKSL010000003">
    <property type="protein sequence ID" value="MCI2284818.1"/>
    <property type="molecule type" value="Genomic_DNA"/>
</dbReference>
<keyword evidence="3" id="KW-1185">Reference proteome</keyword>
<dbReference type="Gene3D" id="3.55.50.30">
    <property type="match status" value="1"/>
</dbReference>
<accession>A0ABS9X3K9</accession>
<reference evidence="2" key="1">
    <citation type="submission" date="2022-01" db="EMBL/GenBank/DDBJ databases">
        <title>Colwellia maritima, isolated from seawater.</title>
        <authorList>
            <person name="Kristyanto S."/>
            <person name="Jung J."/>
            <person name="Jeon C.O."/>
        </authorList>
    </citation>
    <scope>NUCLEOTIDE SEQUENCE</scope>
    <source>
        <strain evidence="2">MSW7</strain>
    </source>
</reference>
<proteinExistence type="predicted"/>
<dbReference type="RefSeq" id="WP_242287281.1">
    <property type="nucleotide sequence ID" value="NZ_JAKKSL010000003.1"/>
</dbReference>
<organism evidence="2 3">
    <name type="scientific">Colwellia maritima</name>
    <dbReference type="NCBI Taxonomy" id="2912588"/>
    <lineage>
        <taxon>Bacteria</taxon>
        <taxon>Pseudomonadati</taxon>
        <taxon>Pseudomonadota</taxon>
        <taxon>Gammaproteobacteria</taxon>
        <taxon>Alteromonadales</taxon>
        <taxon>Colwelliaceae</taxon>
        <taxon>Colwellia</taxon>
    </lineage>
</organism>
<protein>
    <submittedName>
        <fullName evidence="2">STN domain-containing protein</fullName>
    </submittedName>
</protein>
<comment type="caution">
    <text evidence="2">The sequence shown here is derived from an EMBL/GenBank/DDBJ whole genome shotgun (WGS) entry which is preliminary data.</text>
</comment>
<evidence type="ECO:0000313" key="2">
    <source>
        <dbReference type="EMBL" id="MCI2284818.1"/>
    </source>
</evidence>
<evidence type="ECO:0000313" key="3">
    <source>
        <dbReference type="Proteomes" id="UP001139646"/>
    </source>
</evidence>
<dbReference type="Proteomes" id="UP001139646">
    <property type="component" value="Unassembled WGS sequence"/>
</dbReference>
<gene>
    <name evidence="2" type="ORF">L3081_17250</name>
</gene>
<feature type="compositionally biased region" description="Polar residues" evidence="1">
    <location>
        <begin position="121"/>
        <end position="134"/>
    </location>
</feature>
<name>A0ABS9X3K9_9GAMM</name>
<feature type="region of interest" description="Disordered" evidence="1">
    <location>
        <begin position="117"/>
        <end position="141"/>
    </location>
</feature>
<evidence type="ECO:0000256" key="1">
    <source>
        <dbReference type="SAM" id="MobiDB-lite"/>
    </source>
</evidence>